<dbReference type="InterPro" id="IPR011032">
    <property type="entry name" value="GroES-like_sf"/>
</dbReference>
<dbReference type="Pfam" id="PF08240">
    <property type="entry name" value="ADH_N"/>
    <property type="match status" value="1"/>
</dbReference>
<accession>A0A3S4H5G6</accession>
<dbReference type="SUPFAM" id="SSF50129">
    <property type="entry name" value="GroES-like"/>
    <property type="match status" value="1"/>
</dbReference>
<dbReference type="SMART" id="SM00829">
    <property type="entry name" value="PKS_ER"/>
    <property type="match status" value="1"/>
</dbReference>
<reference evidence="2 3" key="1">
    <citation type="submission" date="2018-12" db="EMBL/GenBank/DDBJ databases">
        <authorList>
            <consortium name="Pathogen Informatics"/>
        </authorList>
    </citation>
    <scope>NUCLEOTIDE SEQUENCE [LARGE SCALE GENOMIC DNA]</scope>
    <source>
        <strain evidence="2 3">NCTC9419</strain>
    </source>
</reference>
<protein>
    <submittedName>
        <fullName evidence="2">Sorbitol dehydrogenase</fullName>
        <ecNumber evidence="2">1.1.1.14</ecNumber>
    </submittedName>
</protein>
<dbReference type="InterPro" id="IPR020843">
    <property type="entry name" value="ER"/>
</dbReference>
<evidence type="ECO:0000313" key="3">
    <source>
        <dbReference type="Proteomes" id="UP000271603"/>
    </source>
</evidence>
<dbReference type="GO" id="GO:0003939">
    <property type="term" value="F:L-iditol 2-dehydrogenase (NAD+) activity"/>
    <property type="evidence" value="ECO:0007669"/>
    <property type="project" value="UniProtKB-EC"/>
</dbReference>
<organism evidence="2 3">
    <name type="scientific">Serratia rubidaea</name>
    <name type="common">Serratia marinorubra</name>
    <dbReference type="NCBI Taxonomy" id="61652"/>
    <lineage>
        <taxon>Bacteria</taxon>
        <taxon>Pseudomonadati</taxon>
        <taxon>Pseudomonadota</taxon>
        <taxon>Gammaproteobacteria</taxon>
        <taxon>Enterobacterales</taxon>
        <taxon>Yersiniaceae</taxon>
        <taxon>Serratia</taxon>
    </lineage>
</organism>
<dbReference type="Gene3D" id="3.40.50.720">
    <property type="entry name" value="NAD(P)-binding Rossmann-like Domain"/>
    <property type="match status" value="1"/>
</dbReference>
<name>A0A3S4H5G6_SERRU</name>
<dbReference type="PANTHER" id="PTHR45033">
    <property type="match status" value="1"/>
</dbReference>
<dbReference type="InterPro" id="IPR013149">
    <property type="entry name" value="ADH-like_C"/>
</dbReference>
<dbReference type="CDD" id="cd08276">
    <property type="entry name" value="MDR7"/>
    <property type="match status" value="1"/>
</dbReference>
<dbReference type="Gene3D" id="3.90.180.10">
    <property type="entry name" value="Medium-chain alcohol dehydrogenases, catalytic domain"/>
    <property type="match status" value="1"/>
</dbReference>
<evidence type="ECO:0000313" key="2">
    <source>
        <dbReference type="EMBL" id="VEA70148.1"/>
    </source>
</evidence>
<dbReference type="EC" id="1.1.1.14" evidence="2"/>
<dbReference type="InterPro" id="IPR013154">
    <property type="entry name" value="ADH-like_N"/>
</dbReference>
<dbReference type="InterPro" id="IPR052711">
    <property type="entry name" value="Zinc_ADH-like"/>
</dbReference>
<evidence type="ECO:0000259" key="1">
    <source>
        <dbReference type="SMART" id="SM00829"/>
    </source>
</evidence>
<sequence length="342" mass="35790">MNTMRRWEMSGFGRQALALQTAALPHPAEDEVLVQVMSVALNHRDNWVIDSGRGLPLRFPFTPGSDLSGRVVAAGSRVSRFAPGDEVISVFAPEWLDGARPGNARELAYRTLGGFYPGVLAEYVAMKADWLVAKPASLSHDAASTLPCAALTAWFALVERGKLQPGESVLIEGSGGVALFGLQIANMLGARALVATSAGKMAAVKRLGADAVIDRNAEGMVDAVLQLTADRGVDHVLELAGGAHLGQAAAMCAIGGKIHLIGALEGFTVSSPLEPILFKDLAIYGIGTGHRRALSEMCAAFDAGGLTPVIDSVYPLEELPLALARLESGAFGKVVVRISEAA</sequence>
<proteinExistence type="predicted"/>
<dbReference type="STRING" id="61652.AXX16_1190"/>
<dbReference type="PANTHER" id="PTHR45033:SF2">
    <property type="entry name" value="ZINC-TYPE ALCOHOL DEHYDROGENASE-LIKE PROTEIN C1773.06C"/>
    <property type="match status" value="1"/>
</dbReference>
<dbReference type="InterPro" id="IPR036291">
    <property type="entry name" value="NAD(P)-bd_dom_sf"/>
</dbReference>
<keyword evidence="2" id="KW-0560">Oxidoreductase</keyword>
<dbReference type="EMBL" id="LR134155">
    <property type="protein sequence ID" value="VEA70148.1"/>
    <property type="molecule type" value="Genomic_DNA"/>
</dbReference>
<dbReference type="Proteomes" id="UP000271603">
    <property type="component" value="Chromosome"/>
</dbReference>
<dbReference type="AlphaFoldDB" id="A0A3S4H5G6"/>
<dbReference type="SUPFAM" id="SSF51735">
    <property type="entry name" value="NAD(P)-binding Rossmann-fold domains"/>
    <property type="match status" value="1"/>
</dbReference>
<feature type="domain" description="Enoyl reductase (ER)" evidence="1">
    <location>
        <begin position="13"/>
        <end position="336"/>
    </location>
</feature>
<gene>
    <name evidence="2" type="primary">gutB</name>
    <name evidence="2" type="ORF">NCTC9419_01640</name>
</gene>
<dbReference type="Pfam" id="PF00107">
    <property type="entry name" value="ADH_zinc_N"/>
    <property type="match status" value="1"/>
</dbReference>